<organism evidence="1 2">
    <name type="scientific">Arcobacter cloacae</name>
    <dbReference type="NCBI Taxonomy" id="1054034"/>
    <lineage>
        <taxon>Bacteria</taxon>
        <taxon>Pseudomonadati</taxon>
        <taxon>Campylobacterota</taxon>
        <taxon>Epsilonproteobacteria</taxon>
        <taxon>Campylobacterales</taxon>
        <taxon>Arcobacteraceae</taxon>
        <taxon>Arcobacter</taxon>
    </lineage>
</organism>
<accession>A0A4Q0ZBC1</accession>
<name>A0A4Q0ZBC1_9BACT</name>
<reference evidence="1 2" key="1">
    <citation type="submission" date="2017-10" db="EMBL/GenBank/DDBJ databases">
        <title>Genomics of the genus Arcobacter.</title>
        <authorList>
            <person name="Perez-Cataluna A."/>
            <person name="Figueras M.J."/>
        </authorList>
    </citation>
    <scope>NUCLEOTIDE SEQUENCE [LARGE SCALE GENOMIC DNA]</scope>
    <source>
        <strain evidence="1 2">F26</strain>
    </source>
</reference>
<proteinExistence type="predicted"/>
<gene>
    <name evidence="1" type="ORF">CRU90_11160</name>
</gene>
<dbReference type="OrthoDB" id="9816206at2"/>
<evidence type="ECO:0000313" key="2">
    <source>
        <dbReference type="Proteomes" id="UP000290870"/>
    </source>
</evidence>
<evidence type="ECO:0000313" key="1">
    <source>
        <dbReference type="EMBL" id="RXJ83102.1"/>
    </source>
</evidence>
<dbReference type="GO" id="GO:0003677">
    <property type="term" value="F:DNA binding"/>
    <property type="evidence" value="ECO:0007669"/>
    <property type="project" value="UniProtKB-KW"/>
</dbReference>
<dbReference type="Proteomes" id="UP000290870">
    <property type="component" value="Unassembled WGS sequence"/>
</dbReference>
<comment type="caution">
    <text evidence="1">The sequence shown here is derived from an EMBL/GenBank/DDBJ whole genome shotgun (WGS) entry which is preliminary data.</text>
</comment>
<keyword evidence="1" id="KW-0238">DNA-binding</keyword>
<dbReference type="PANTHER" id="PTHR35810:SF1">
    <property type="entry name" value="CYTOPLASMIC PROTEIN"/>
    <property type="match status" value="1"/>
</dbReference>
<dbReference type="RefSeq" id="WP_128987356.1">
    <property type="nucleotide sequence ID" value="NZ_PDJZ01000016.1"/>
</dbReference>
<protein>
    <submittedName>
        <fullName evidence="1">DNA-binding protein</fullName>
    </submittedName>
</protein>
<dbReference type="AlphaFoldDB" id="A0A4Q0ZBC1"/>
<dbReference type="EMBL" id="PDJZ01000016">
    <property type="protein sequence ID" value="RXJ83102.1"/>
    <property type="molecule type" value="Genomic_DNA"/>
</dbReference>
<sequence>MNDLIKYNDGEIELAVSVENETIWLTQKQIAELFDKDTRTINEHIKTIYKEEELTETSTIRNFRIVQKEGNREVARVEKYNKQYSNIELKNLTKFHDRFLLIDNNGLYHIGASLKDLGNKTFAFSKLNIDLVEFLGKLK</sequence>
<dbReference type="PANTHER" id="PTHR35810">
    <property type="entry name" value="CYTOPLASMIC PROTEIN-RELATED"/>
    <property type="match status" value="1"/>
</dbReference>